<dbReference type="PANTHER" id="PTHR10566">
    <property type="entry name" value="CHAPERONE-ACTIVITY OF BC1 COMPLEX CABC1 -RELATED"/>
    <property type="match status" value="1"/>
</dbReference>
<dbReference type="InterPro" id="IPR004147">
    <property type="entry name" value="ABC1_dom"/>
</dbReference>
<dbReference type="AlphaFoldDB" id="A0ABD3P7V7"/>
<evidence type="ECO:0000256" key="1">
    <source>
        <dbReference type="ARBA" id="ARBA00009670"/>
    </source>
</evidence>
<keyword evidence="6" id="KW-1185">Reference proteome</keyword>
<evidence type="ECO:0000256" key="2">
    <source>
        <dbReference type="SAM" id="MobiDB-lite"/>
    </source>
</evidence>
<dbReference type="Pfam" id="PF03109">
    <property type="entry name" value="ABC1"/>
    <property type="match status" value="1"/>
</dbReference>
<gene>
    <name evidence="5" type="ORF">ACHAWO_011447</name>
</gene>
<evidence type="ECO:0000313" key="5">
    <source>
        <dbReference type="EMBL" id="KAL3783851.1"/>
    </source>
</evidence>
<comment type="similarity">
    <text evidence="1">Belongs to the protein kinase superfamily. ADCK protein kinase family.</text>
</comment>
<name>A0ABD3P7V7_9STRA</name>
<dbReference type="EMBL" id="JALLPJ020000748">
    <property type="protein sequence ID" value="KAL3783851.1"/>
    <property type="molecule type" value="Genomic_DNA"/>
</dbReference>
<proteinExistence type="inferred from homology"/>
<feature type="chain" id="PRO_5044888213" description="Protein kinase domain-containing protein" evidence="3">
    <location>
        <begin position="32"/>
        <end position="928"/>
    </location>
</feature>
<dbReference type="CDD" id="cd05121">
    <property type="entry name" value="ABC1_ADCK3-like"/>
    <property type="match status" value="1"/>
</dbReference>
<feature type="signal peptide" evidence="3">
    <location>
        <begin position="1"/>
        <end position="31"/>
    </location>
</feature>
<dbReference type="InterPro" id="IPR011009">
    <property type="entry name" value="Kinase-like_dom_sf"/>
</dbReference>
<feature type="domain" description="Protein kinase" evidence="4">
    <location>
        <begin position="362"/>
        <end position="717"/>
    </location>
</feature>
<accession>A0ABD3P7V7</accession>
<dbReference type="Proteomes" id="UP001530400">
    <property type="component" value="Unassembled WGS sequence"/>
</dbReference>
<reference evidence="5 6" key="1">
    <citation type="submission" date="2024-10" db="EMBL/GenBank/DDBJ databases">
        <title>Updated reference genomes for cyclostephanoid diatoms.</title>
        <authorList>
            <person name="Roberts W.R."/>
            <person name="Alverson A.J."/>
        </authorList>
    </citation>
    <scope>NUCLEOTIDE SEQUENCE [LARGE SCALE GENOMIC DNA]</scope>
    <source>
        <strain evidence="5 6">AJA010-31</strain>
    </source>
</reference>
<protein>
    <recommendedName>
        <fullName evidence="4">Protein kinase domain-containing protein</fullName>
    </recommendedName>
</protein>
<sequence length="928" mass="103165">MFGYHQAEMGRFFLFHVLVAGVIIASHRGEAFTPPAPNIMIATSTRRSHRSDHSLRASILEETEQIEIAEPDLLTTSTRSRPGRRDIVNEKKSPNAIETATSATPLSLDRTKSIDMDKIRATRSKERMIKAQKLLEMAQVSPSQRLEMEEERRGANSTSFSARRSRSPPAAARYFNNTQDVYQMRMGSTFDSVDNPVDSKSLLPGGRWAEERDQSVSVDSSSEMEMRNKISAGQVAEPLIRYDPKEAERLLFGQPAKWLVRNVQIALPFGIWVAGVLFDNFTGVEKQNRRNRAKQLNNIIAGLGPAIIKAGQALSSRPDLLPSEYLDELQKLQDDVPTFSNDAAFRIVEEELKRPFGEVFELVEPEPVAAASIGQVYKAKLKNGQTVAIKIQRPNTEDIVALDLYVLRWWAGNFYNNIFSLLGRDINLQSVMDDFGNLLYAEIDYVAEAANARRFSELYAQDVAVADVFVPKVYAELTTRKVLTMEWVDGFRLTDSEALTAYNLDRKKLVDTLVQCSLRQIMENGFFHADPHAGNLLATKDGRLCYLDFGMMSYAAAKQRNGFLLAVVHIVNRDWGELVNVYQRLGFIPEDTDLKPIELALEDALPDVLNADISELNFKNVVGELGDIMYTYPFSLPPFYISIIRCLGVLEGLAIQVDPKARIISQAYPYIANRVLTDDTQEELREALRRLIFTSDDHIRWSRLESLLDEAKESSGFDVALALDKLVDYVISSDGEELLNDIADQLVEEADSLGHDTLIYVTKALGALVAGNDRSAAKALQSLLSILQGGNEKDEGNSDDAASNLESVISNVLESIRSNIAESLPEPTPAMQRAWKIGLLLGTRGASSLSSANSNTATEAANTITKFVPLIRRLSQEPRITSKANEVIARLGERMVSRGLRSVFGLPEPVFDETNNSAKTSTTVTLAP</sequence>
<dbReference type="SUPFAM" id="SSF56112">
    <property type="entry name" value="Protein kinase-like (PK-like)"/>
    <property type="match status" value="1"/>
</dbReference>
<feature type="region of interest" description="Disordered" evidence="2">
    <location>
        <begin position="140"/>
        <end position="170"/>
    </location>
</feature>
<comment type="caution">
    <text evidence="5">The sequence shown here is derived from an EMBL/GenBank/DDBJ whole genome shotgun (WGS) entry which is preliminary data.</text>
</comment>
<feature type="region of interest" description="Disordered" evidence="2">
    <location>
        <begin position="202"/>
        <end position="224"/>
    </location>
</feature>
<feature type="compositionally biased region" description="Low complexity" evidence="2">
    <location>
        <begin position="159"/>
        <end position="170"/>
    </location>
</feature>
<evidence type="ECO:0000256" key="3">
    <source>
        <dbReference type="SAM" id="SignalP"/>
    </source>
</evidence>
<evidence type="ECO:0000313" key="6">
    <source>
        <dbReference type="Proteomes" id="UP001530400"/>
    </source>
</evidence>
<dbReference type="InterPro" id="IPR000719">
    <property type="entry name" value="Prot_kinase_dom"/>
</dbReference>
<dbReference type="InterPro" id="IPR050154">
    <property type="entry name" value="UbiB_kinase"/>
</dbReference>
<dbReference type="PANTHER" id="PTHR10566:SF128">
    <property type="entry name" value="UBIB DOMAIN CONTAINING KINASE"/>
    <property type="match status" value="1"/>
</dbReference>
<keyword evidence="3" id="KW-0732">Signal</keyword>
<evidence type="ECO:0000259" key="4">
    <source>
        <dbReference type="PROSITE" id="PS50011"/>
    </source>
</evidence>
<dbReference type="PROSITE" id="PS50011">
    <property type="entry name" value="PROTEIN_KINASE_DOM"/>
    <property type="match status" value="1"/>
</dbReference>
<organism evidence="5 6">
    <name type="scientific">Cyclotella atomus</name>
    <dbReference type="NCBI Taxonomy" id="382360"/>
    <lineage>
        <taxon>Eukaryota</taxon>
        <taxon>Sar</taxon>
        <taxon>Stramenopiles</taxon>
        <taxon>Ochrophyta</taxon>
        <taxon>Bacillariophyta</taxon>
        <taxon>Coscinodiscophyceae</taxon>
        <taxon>Thalassiosirophycidae</taxon>
        <taxon>Stephanodiscales</taxon>
        <taxon>Stephanodiscaceae</taxon>
        <taxon>Cyclotella</taxon>
    </lineage>
</organism>